<dbReference type="PANTHER" id="PTHR43378">
    <property type="entry name" value="UDP-3-O-ACYLGLUCOSAMINE N-ACYLTRANSFERASE"/>
    <property type="match status" value="1"/>
</dbReference>
<dbReference type="Gene3D" id="2.160.10.10">
    <property type="entry name" value="Hexapeptide repeat proteins"/>
    <property type="match status" value="1"/>
</dbReference>
<dbReference type="InterPro" id="IPR011004">
    <property type="entry name" value="Trimer_LpxA-like_sf"/>
</dbReference>
<evidence type="ECO:0000313" key="10">
    <source>
        <dbReference type="Proteomes" id="UP000279470"/>
    </source>
</evidence>
<keyword evidence="6 7" id="KW-0012">Acyltransferase</keyword>
<evidence type="ECO:0000256" key="4">
    <source>
        <dbReference type="ARBA" id="ARBA00022737"/>
    </source>
</evidence>
<dbReference type="HAMAP" id="MF_00523">
    <property type="entry name" value="LpxD"/>
    <property type="match status" value="1"/>
</dbReference>
<evidence type="ECO:0000256" key="3">
    <source>
        <dbReference type="ARBA" id="ARBA00022679"/>
    </source>
</evidence>
<dbReference type="Gene3D" id="3.40.1390.10">
    <property type="entry name" value="MurE/MurF, N-terminal domain"/>
    <property type="match status" value="1"/>
</dbReference>
<dbReference type="Pfam" id="PF04613">
    <property type="entry name" value="LpxD"/>
    <property type="match status" value="1"/>
</dbReference>
<dbReference type="EC" id="2.3.1.191" evidence="7"/>
<keyword evidence="2 7" id="KW-0441">Lipid A biosynthesis</keyword>
<dbReference type="GO" id="GO:0103118">
    <property type="term" value="F:UDP-3-O-[(3R)-3-hydroxyacyl]-glucosamine N-acyltransferase activity"/>
    <property type="evidence" value="ECO:0007669"/>
    <property type="project" value="UniProtKB-EC"/>
</dbReference>
<evidence type="ECO:0000259" key="8">
    <source>
        <dbReference type="Pfam" id="PF04613"/>
    </source>
</evidence>
<protein>
    <recommendedName>
        <fullName evidence="7">UDP-3-O-acylglucosamine N-acyltransferase</fullName>
        <ecNumber evidence="7">2.3.1.191</ecNumber>
    </recommendedName>
</protein>
<name>A0A429XJI8_9RICK</name>
<dbReference type="NCBIfam" id="NF002060">
    <property type="entry name" value="PRK00892.1"/>
    <property type="match status" value="1"/>
</dbReference>
<gene>
    <name evidence="7 9" type="primary">lpxD</name>
    <name evidence="9" type="ORF">EIC27_03700</name>
</gene>
<dbReference type="UniPathway" id="UPA00973"/>
<comment type="similarity">
    <text evidence="7">Belongs to the transferase hexapeptide repeat family. LpxD subfamily.</text>
</comment>
<accession>A0A429XJI8</accession>
<dbReference type="GO" id="GO:0009245">
    <property type="term" value="P:lipid A biosynthetic process"/>
    <property type="evidence" value="ECO:0007669"/>
    <property type="project" value="UniProtKB-UniRule"/>
</dbReference>
<dbReference type="InterPro" id="IPR020573">
    <property type="entry name" value="UDP_GlcNAc_AcTrfase_non-rep"/>
</dbReference>
<comment type="pathway">
    <text evidence="7">Bacterial outer membrane biogenesis; LPS lipid A biosynthesis.</text>
</comment>
<dbReference type="NCBIfam" id="TIGR01853">
    <property type="entry name" value="lipid_A_lpxD"/>
    <property type="match status" value="1"/>
</dbReference>
<evidence type="ECO:0000313" key="9">
    <source>
        <dbReference type="EMBL" id="RST66232.1"/>
    </source>
</evidence>
<reference evidence="10" key="1">
    <citation type="submission" date="2018-11" db="EMBL/GenBank/DDBJ databases">
        <title>Phylogenetic, genomic, and biogeographic characterization of a novel and ubiquitous marine invertebrate-associated Rickettsiales parasite, Candidatus Marinoinvertebrata rohwerii, gen. nov., sp. nov.</title>
        <authorList>
            <person name="Klinges J.G."/>
            <person name="Rosales S.M."/>
            <person name="Mcminds R."/>
            <person name="Shaver E.C."/>
            <person name="Shantz A."/>
            <person name="Peters E.C."/>
            <person name="Burkepile D.E."/>
            <person name="Silliman B.R."/>
            <person name="Vega Thurber R.L."/>
        </authorList>
    </citation>
    <scope>NUCLEOTIDE SEQUENCE [LARGE SCALE GENOMIC DNA]</scope>
    <source>
        <strain evidence="10">a_cerv_44</strain>
    </source>
</reference>
<dbReference type="InterPro" id="IPR001451">
    <property type="entry name" value="Hexapep"/>
</dbReference>
<keyword evidence="1 7" id="KW-0444">Lipid biosynthesis</keyword>
<dbReference type="Pfam" id="PF00132">
    <property type="entry name" value="Hexapep"/>
    <property type="match status" value="2"/>
</dbReference>
<dbReference type="Pfam" id="PF14602">
    <property type="entry name" value="Hexapep_2"/>
    <property type="match status" value="1"/>
</dbReference>
<keyword evidence="5 7" id="KW-0443">Lipid metabolism</keyword>
<comment type="caution">
    <text evidence="9">The sequence shown here is derived from an EMBL/GenBank/DDBJ whole genome shotgun (WGS) entry which is preliminary data.</text>
</comment>
<keyword evidence="3 7" id="KW-0808">Transferase</keyword>
<evidence type="ECO:0000256" key="7">
    <source>
        <dbReference type="HAMAP-Rule" id="MF_00523"/>
    </source>
</evidence>
<dbReference type="InterPro" id="IPR007691">
    <property type="entry name" value="LpxD"/>
</dbReference>
<organism evidence="9 10">
    <name type="scientific">Candidatus Aquarickettsia rohweri</name>
    <dbReference type="NCBI Taxonomy" id="2602574"/>
    <lineage>
        <taxon>Bacteria</taxon>
        <taxon>Pseudomonadati</taxon>
        <taxon>Pseudomonadota</taxon>
        <taxon>Alphaproteobacteria</taxon>
        <taxon>Rickettsiales</taxon>
        <taxon>Candidatus Midichloriaceae</taxon>
        <taxon>Candidatus Aquarickettsia</taxon>
    </lineage>
</organism>
<keyword evidence="10" id="KW-1185">Reference proteome</keyword>
<proteinExistence type="inferred from homology"/>
<evidence type="ECO:0000256" key="2">
    <source>
        <dbReference type="ARBA" id="ARBA00022556"/>
    </source>
</evidence>
<dbReference type="AlphaFoldDB" id="A0A429XJI8"/>
<dbReference type="SUPFAM" id="SSF51161">
    <property type="entry name" value="Trimeric LpxA-like enzymes"/>
    <property type="match status" value="1"/>
</dbReference>
<feature type="domain" description="UDP-3-O-[3-hydroxymyristoyl] glucosamine N-acyltransferase non-repeat region" evidence="8">
    <location>
        <begin position="34"/>
        <end position="100"/>
    </location>
</feature>
<comment type="catalytic activity">
    <reaction evidence="7">
        <text>a UDP-3-O-[(3R)-3-hydroxyacyl]-alpha-D-glucosamine + a (3R)-hydroxyacyl-[ACP] = a UDP-2-N,3-O-bis[(3R)-3-hydroxyacyl]-alpha-D-glucosamine + holo-[ACP] + H(+)</text>
        <dbReference type="Rhea" id="RHEA:53836"/>
        <dbReference type="Rhea" id="RHEA-COMP:9685"/>
        <dbReference type="Rhea" id="RHEA-COMP:9945"/>
        <dbReference type="ChEBI" id="CHEBI:15378"/>
        <dbReference type="ChEBI" id="CHEBI:64479"/>
        <dbReference type="ChEBI" id="CHEBI:78827"/>
        <dbReference type="ChEBI" id="CHEBI:137740"/>
        <dbReference type="ChEBI" id="CHEBI:137748"/>
        <dbReference type="EC" id="2.3.1.191"/>
    </reaction>
</comment>
<dbReference type="GO" id="GO:0016020">
    <property type="term" value="C:membrane"/>
    <property type="evidence" value="ECO:0007669"/>
    <property type="project" value="GOC"/>
</dbReference>
<comment type="subunit">
    <text evidence="7">Homotrimer.</text>
</comment>
<dbReference type="Proteomes" id="UP000279470">
    <property type="component" value="Unassembled WGS sequence"/>
</dbReference>
<dbReference type="CDD" id="cd03352">
    <property type="entry name" value="LbH_LpxD"/>
    <property type="match status" value="1"/>
</dbReference>
<dbReference type="OrthoDB" id="9784739at2"/>
<evidence type="ECO:0000256" key="6">
    <source>
        <dbReference type="ARBA" id="ARBA00023315"/>
    </source>
</evidence>
<evidence type="ECO:0000256" key="5">
    <source>
        <dbReference type="ARBA" id="ARBA00023098"/>
    </source>
</evidence>
<dbReference type="EMBL" id="RXFM01000044">
    <property type="protein sequence ID" value="RST66232.1"/>
    <property type="molecule type" value="Genomic_DNA"/>
</dbReference>
<dbReference type="RefSeq" id="WP_126044792.1">
    <property type="nucleotide sequence ID" value="NZ_RXFM01000044.1"/>
</dbReference>
<feature type="active site" description="Proton acceptor" evidence="7">
    <location>
        <position position="248"/>
    </location>
</feature>
<dbReference type="PANTHER" id="PTHR43378:SF2">
    <property type="entry name" value="UDP-3-O-ACYLGLUCOSAMINE N-ACYLTRANSFERASE 1, MITOCHONDRIAL-RELATED"/>
    <property type="match status" value="1"/>
</dbReference>
<comment type="function">
    <text evidence="7">Catalyzes the N-acylation of UDP-3-O-acylglucosamine using 3-hydroxyacyl-ACP as the acyl donor. Is involved in the biosynthesis of lipid A, a phosphorylated glycolipid that anchors the lipopolysaccharide to the outer membrane of the cell.</text>
</comment>
<dbReference type="GO" id="GO:0016410">
    <property type="term" value="F:N-acyltransferase activity"/>
    <property type="evidence" value="ECO:0007669"/>
    <property type="project" value="InterPro"/>
</dbReference>
<evidence type="ECO:0000256" key="1">
    <source>
        <dbReference type="ARBA" id="ARBA00022516"/>
    </source>
</evidence>
<keyword evidence="4 7" id="KW-0677">Repeat</keyword>
<sequence>MNLGVFHKKAGSFKLKDLIKDVEVVDEVIGDDNILVSNITTLKKATNKDITFFHNSKYINDLKETKAAFCILREDHKSYAPKSMGLIITKNPQLVFAKIIDKFYPEPKIQPCISQSAFIASSAKIGKNCCICHGAVIGEGAIIGDEVYIGYNSVIGDGVIVEDNSSIQSGCTIAFTKIGKNCKVYTGVKIGQDGFGFVPGGPKVRQVGAIEIGDNVEIGANSCIDRGTLENTVIKDNCKIDNLVQIGHNVIIGENTIIAAQTGISGSTKIGDNVLIGGQAGIAGHLNIENKVMIAGKSGVINDLEEGEIVGGYPAIKINNWHRQNIFLKNQIIKRKI</sequence>